<dbReference type="WBParaSite" id="PEQ_0000424301-mRNA-1">
    <property type="protein sequence ID" value="PEQ_0000424301-mRNA-1"/>
    <property type="gene ID" value="PEQ_0000424301"/>
</dbReference>
<accession>A0A914RCL5</accession>
<sequence length="57" mass="6322">TSQTFLLRCIRSQPAPAVFPVISPGGSPQPFRARLVWISSKSLTLMLPNGKEHRFTV</sequence>
<dbReference type="Proteomes" id="UP000887564">
    <property type="component" value="Unplaced"/>
</dbReference>
<dbReference type="AlphaFoldDB" id="A0A914RCL5"/>
<protein>
    <submittedName>
        <fullName evidence="2">Uncharacterized protein</fullName>
    </submittedName>
</protein>
<reference evidence="2" key="1">
    <citation type="submission" date="2022-11" db="UniProtKB">
        <authorList>
            <consortium name="WormBaseParasite"/>
        </authorList>
    </citation>
    <scope>IDENTIFICATION</scope>
</reference>
<evidence type="ECO:0000313" key="2">
    <source>
        <dbReference type="WBParaSite" id="PEQ_0000424301-mRNA-1"/>
    </source>
</evidence>
<evidence type="ECO:0000313" key="1">
    <source>
        <dbReference type="Proteomes" id="UP000887564"/>
    </source>
</evidence>
<proteinExistence type="predicted"/>
<name>A0A914RCL5_PAREQ</name>
<keyword evidence="1" id="KW-1185">Reference proteome</keyword>
<organism evidence="1 2">
    <name type="scientific">Parascaris equorum</name>
    <name type="common">Equine roundworm</name>
    <dbReference type="NCBI Taxonomy" id="6256"/>
    <lineage>
        <taxon>Eukaryota</taxon>
        <taxon>Metazoa</taxon>
        <taxon>Ecdysozoa</taxon>
        <taxon>Nematoda</taxon>
        <taxon>Chromadorea</taxon>
        <taxon>Rhabditida</taxon>
        <taxon>Spirurina</taxon>
        <taxon>Ascaridomorpha</taxon>
        <taxon>Ascaridoidea</taxon>
        <taxon>Ascarididae</taxon>
        <taxon>Parascaris</taxon>
    </lineage>
</organism>